<reference evidence="2" key="1">
    <citation type="journal article" date="2015" name="Nature">
        <title>Complex archaea that bridge the gap between prokaryotes and eukaryotes.</title>
        <authorList>
            <person name="Spang A."/>
            <person name="Saw J.H."/>
            <person name="Jorgensen S.L."/>
            <person name="Zaremba-Niedzwiedzka K."/>
            <person name="Martijn J."/>
            <person name="Lind A.E."/>
            <person name="van Eijk R."/>
            <person name="Schleper C."/>
            <person name="Guy L."/>
            <person name="Ettema T.J."/>
        </authorList>
    </citation>
    <scope>NUCLEOTIDE SEQUENCE</scope>
</reference>
<name>A0A0F9ASI5_9ZZZZ</name>
<dbReference type="InterPro" id="IPR029044">
    <property type="entry name" value="Nucleotide-diphossugar_trans"/>
</dbReference>
<dbReference type="CDD" id="cd00761">
    <property type="entry name" value="Glyco_tranf_GTA_type"/>
    <property type="match status" value="1"/>
</dbReference>
<evidence type="ECO:0000259" key="1">
    <source>
        <dbReference type="Pfam" id="PF00535"/>
    </source>
</evidence>
<dbReference type="AlphaFoldDB" id="A0A0F9ASI5"/>
<dbReference type="SUPFAM" id="SSF53448">
    <property type="entry name" value="Nucleotide-diphospho-sugar transferases"/>
    <property type="match status" value="1"/>
</dbReference>
<accession>A0A0F9ASI5</accession>
<dbReference type="Gene3D" id="3.90.550.10">
    <property type="entry name" value="Spore Coat Polysaccharide Biosynthesis Protein SpsA, Chain A"/>
    <property type="match status" value="1"/>
</dbReference>
<evidence type="ECO:0000313" key="2">
    <source>
        <dbReference type="EMBL" id="KKK81384.1"/>
    </source>
</evidence>
<feature type="non-terminal residue" evidence="2">
    <location>
        <position position="150"/>
    </location>
</feature>
<feature type="domain" description="Glycosyltransferase 2-like" evidence="1">
    <location>
        <begin position="6"/>
        <end position="106"/>
    </location>
</feature>
<dbReference type="Pfam" id="PF00535">
    <property type="entry name" value="Glycos_transf_2"/>
    <property type="match status" value="1"/>
</dbReference>
<gene>
    <name evidence="2" type="ORF">LCGC14_2814010</name>
</gene>
<sequence>MKINLIIPTCSSSRTPLLIETIESIQSGSYKDVHIVVVADGNQKIFREVTAKGFDNLSITQNVIRRDWVFSINRVLKEFISEYYIYASDDLIFPKDCIKTAVKNLQIYFPYRDGVVGIGRKGRSAFGLFGNKFVNRFPKREVFCPDFTHF</sequence>
<protein>
    <recommendedName>
        <fullName evidence="1">Glycosyltransferase 2-like domain-containing protein</fullName>
    </recommendedName>
</protein>
<comment type="caution">
    <text evidence="2">The sequence shown here is derived from an EMBL/GenBank/DDBJ whole genome shotgun (WGS) entry which is preliminary data.</text>
</comment>
<organism evidence="2">
    <name type="scientific">marine sediment metagenome</name>
    <dbReference type="NCBI Taxonomy" id="412755"/>
    <lineage>
        <taxon>unclassified sequences</taxon>
        <taxon>metagenomes</taxon>
        <taxon>ecological metagenomes</taxon>
    </lineage>
</organism>
<proteinExistence type="predicted"/>
<dbReference type="InterPro" id="IPR001173">
    <property type="entry name" value="Glyco_trans_2-like"/>
</dbReference>
<dbReference type="EMBL" id="LAZR01053151">
    <property type="protein sequence ID" value="KKK81384.1"/>
    <property type="molecule type" value="Genomic_DNA"/>
</dbReference>